<dbReference type="Proteomes" id="UP000028924">
    <property type="component" value="Unassembled WGS sequence"/>
</dbReference>
<evidence type="ECO:0000256" key="1">
    <source>
        <dbReference type="ARBA" id="ARBA00013064"/>
    </source>
</evidence>
<dbReference type="eggNOG" id="ENOG502SRVU">
    <property type="taxonomic scope" value="Eukaryota"/>
</dbReference>
<dbReference type="GO" id="GO:0004725">
    <property type="term" value="F:protein tyrosine phosphatase activity"/>
    <property type="evidence" value="ECO:0007669"/>
    <property type="project" value="UniProtKB-EC"/>
</dbReference>
<dbReference type="RefSeq" id="XP_011402397.1">
    <property type="nucleotide sequence ID" value="XM_011404095.1"/>
</dbReference>
<dbReference type="STRING" id="3075.A0A087SUE0"/>
<dbReference type="InterPro" id="IPR023485">
    <property type="entry name" value="Ptyr_pPase"/>
</dbReference>
<proteinExistence type="predicted"/>
<protein>
    <recommendedName>
        <fullName evidence="1">protein-tyrosine-phosphatase</fullName>
        <ecNumber evidence="1">3.1.3.48</ecNumber>
    </recommendedName>
</protein>
<dbReference type="KEGG" id="apro:F751_5782"/>
<reference evidence="3 4" key="1">
    <citation type="journal article" date="2014" name="BMC Genomics">
        <title>Oil accumulation mechanisms of the oleaginous microalga Chlorella protothecoides revealed through its genome, transcriptomes, and proteomes.</title>
        <authorList>
            <person name="Gao C."/>
            <person name="Wang Y."/>
            <person name="Shen Y."/>
            <person name="Yan D."/>
            <person name="He X."/>
            <person name="Dai J."/>
            <person name="Wu Q."/>
        </authorList>
    </citation>
    <scope>NUCLEOTIDE SEQUENCE [LARGE SCALE GENOMIC DNA]</scope>
    <source>
        <strain evidence="3 4">0710</strain>
    </source>
</reference>
<keyword evidence="4" id="KW-1185">Reference proteome</keyword>
<dbReference type="InterPro" id="IPR050438">
    <property type="entry name" value="LMW_PTPase"/>
</dbReference>
<dbReference type="SUPFAM" id="SSF52788">
    <property type="entry name" value="Phosphotyrosine protein phosphatases I"/>
    <property type="match status" value="1"/>
</dbReference>
<dbReference type="EMBL" id="KL662190">
    <property type="protein sequence ID" value="KFM29344.1"/>
    <property type="molecule type" value="Genomic_DNA"/>
</dbReference>
<gene>
    <name evidence="3" type="ORF">F751_5782</name>
</gene>
<evidence type="ECO:0000313" key="4">
    <source>
        <dbReference type="Proteomes" id="UP000028924"/>
    </source>
</evidence>
<dbReference type="PANTHER" id="PTHR11717:SF7">
    <property type="entry name" value="LOW MOLECULAR WEIGHT PHOSPHOTYROSINE PROTEIN PHOSPHATASE"/>
    <property type="match status" value="1"/>
</dbReference>
<name>A0A087SUE0_AUXPR</name>
<evidence type="ECO:0000313" key="3">
    <source>
        <dbReference type="EMBL" id="KFM29344.1"/>
    </source>
</evidence>
<organism evidence="3 4">
    <name type="scientific">Auxenochlorella protothecoides</name>
    <name type="common">Green microalga</name>
    <name type="synonym">Chlorella protothecoides</name>
    <dbReference type="NCBI Taxonomy" id="3075"/>
    <lineage>
        <taxon>Eukaryota</taxon>
        <taxon>Viridiplantae</taxon>
        <taxon>Chlorophyta</taxon>
        <taxon>core chlorophytes</taxon>
        <taxon>Trebouxiophyceae</taxon>
        <taxon>Chlorellales</taxon>
        <taxon>Chlorellaceae</taxon>
        <taxon>Auxenochlorella</taxon>
    </lineage>
</organism>
<dbReference type="AlphaFoldDB" id="A0A087SUE0"/>
<dbReference type="InterPro" id="IPR036196">
    <property type="entry name" value="Ptyr_pPase_sf"/>
</dbReference>
<dbReference type="OrthoDB" id="3388at2759"/>
<dbReference type="PANTHER" id="PTHR11717">
    <property type="entry name" value="LOW MOLECULAR WEIGHT PROTEIN TYROSINE PHOSPHATASE"/>
    <property type="match status" value="1"/>
</dbReference>
<dbReference type="Pfam" id="PF01451">
    <property type="entry name" value="LMWPc"/>
    <property type="match status" value="1"/>
</dbReference>
<dbReference type="SMART" id="SM00226">
    <property type="entry name" value="LMWPc"/>
    <property type="match status" value="1"/>
</dbReference>
<accession>A0A087SUE0</accession>
<evidence type="ECO:0000259" key="2">
    <source>
        <dbReference type="SMART" id="SM00226"/>
    </source>
</evidence>
<dbReference type="EC" id="3.1.3.48" evidence="1"/>
<dbReference type="GeneID" id="23617173"/>
<feature type="domain" description="Phosphotyrosine protein phosphatase I" evidence="2">
    <location>
        <begin position="42"/>
        <end position="236"/>
    </location>
</feature>
<sequence>MPQAADDLDVTSTVISPSFRSAPWNQEAKATLAGEPEPSSQTLVLFVSESGVCRSALAAAAFQAAIQAVGLEDRVRCQAVATQSFNVGEGPERAAVTAARARGLEIPPDFAARQFDPGADMARCDLVLVMDKFTASDVLREASGLAVGFGGLTPWVSADAEQGRANTGITVFDSIDTEGRYSTRVRYLRQFQPDSPEGMTEIEDPLYGNTGGAGEAAAMSAAASLIVPSCQGLAAFLADLNAGCEDGAALKARLAETVDGMQGIDWLVPPLLRAGT</sequence>
<dbReference type="Gene3D" id="3.40.50.2300">
    <property type="match status" value="1"/>
</dbReference>